<dbReference type="AlphaFoldDB" id="A0AA39IU52"/>
<evidence type="ECO:0000256" key="1">
    <source>
        <dbReference type="SAM" id="MobiDB-lite"/>
    </source>
</evidence>
<dbReference type="Proteomes" id="UP001175226">
    <property type="component" value="Unassembled WGS sequence"/>
</dbReference>
<feature type="compositionally biased region" description="Polar residues" evidence="1">
    <location>
        <begin position="36"/>
        <end position="46"/>
    </location>
</feature>
<feature type="compositionally biased region" description="Polar residues" evidence="1">
    <location>
        <begin position="216"/>
        <end position="225"/>
    </location>
</feature>
<protein>
    <submittedName>
        <fullName evidence="2">Uncharacterized protein</fullName>
    </submittedName>
</protein>
<accession>A0AA39IU52</accession>
<dbReference type="EMBL" id="JAUEPT010000189">
    <property type="protein sequence ID" value="KAK0429915.1"/>
    <property type="molecule type" value="Genomic_DNA"/>
</dbReference>
<comment type="caution">
    <text evidence="2">The sequence shown here is derived from an EMBL/GenBank/DDBJ whole genome shotgun (WGS) entry which is preliminary data.</text>
</comment>
<feature type="compositionally biased region" description="Low complexity" evidence="1">
    <location>
        <begin position="47"/>
        <end position="56"/>
    </location>
</feature>
<feature type="compositionally biased region" description="Polar residues" evidence="1">
    <location>
        <begin position="196"/>
        <end position="208"/>
    </location>
</feature>
<proteinExistence type="predicted"/>
<organism evidence="2 3">
    <name type="scientific">Armillaria borealis</name>
    <dbReference type="NCBI Taxonomy" id="47425"/>
    <lineage>
        <taxon>Eukaryota</taxon>
        <taxon>Fungi</taxon>
        <taxon>Dikarya</taxon>
        <taxon>Basidiomycota</taxon>
        <taxon>Agaricomycotina</taxon>
        <taxon>Agaricomycetes</taxon>
        <taxon>Agaricomycetidae</taxon>
        <taxon>Agaricales</taxon>
        <taxon>Marasmiineae</taxon>
        <taxon>Physalacriaceae</taxon>
        <taxon>Armillaria</taxon>
    </lineage>
</organism>
<gene>
    <name evidence="2" type="ORF">EV421DRAFT_1913745</name>
</gene>
<feature type="region of interest" description="Disordered" evidence="1">
    <location>
        <begin position="196"/>
        <end position="268"/>
    </location>
</feature>
<reference evidence="2" key="1">
    <citation type="submission" date="2023-06" db="EMBL/GenBank/DDBJ databases">
        <authorList>
            <consortium name="Lawrence Berkeley National Laboratory"/>
            <person name="Ahrendt S."/>
            <person name="Sahu N."/>
            <person name="Indic B."/>
            <person name="Wong-Bajracharya J."/>
            <person name="Merenyi Z."/>
            <person name="Ke H.-M."/>
            <person name="Monk M."/>
            <person name="Kocsube S."/>
            <person name="Drula E."/>
            <person name="Lipzen A."/>
            <person name="Balint B."/>
            <person name="Henrissat B."/>
            <person name="Andreopoulos B."/>
            <person name="Martin F.M."/>
            <person name="Harder C.B."/>
            <person name="Rigling D."/>
            <person name="Ford K.L."/>
            <person name="Foster G.D."/>
            <person name="Pangilinan J."/>
            <person name="Papanicolaou A."/>
            <person name="Barry K."/>
            <person name="LaButti K."/>
            <person name="Viragh M."/>
            <person name="Koriabine M."/>
            <person name="Yan M."/>
            <person name="Riley R."/>
            <person name="Champramary S."/>
            <person name="Plett K.L."/>
            <person name="Tsai I.J."/>
            <person name="Slot J."/>
            <person name="Sipos G."/>
            <person name="Plett J."/>
            <person name="Nagy L.G."/>
            <person name="Grigoriev I.V."/>
        </authorList>
    </citation>
    <scope>NUCLEOTIDE SEQUENCE</scope>
    <source>
        <strain evidence="2">FPL87.14</strain>
    </source>
</reference>
<evidence type="ECO:0000313" key="3">
    <source>
        <dbReference type="Proteomes" id="UP001175226"/>
    </source>
</evidence>
<evidence type="ECO:0000313" key="2">
    <source>
        <dbReference type="EMBL" id="KAK0429915.1"/>
    </source>
</evidence>
<name>A0AA39IU52_9AGAR</name>
<keyword evidence="3" id="KW-1185">Reference proteome</keyword>
<sequence>MTSLQNEVLSTVTEASGTVGIASSTGTEDVPLISPFPSTVTEVGSQSPSPTSAPPSMAALAVNEESDDSDTEVIVHSSVTGPPLKTPEETAAIAAMLAPAVESVWVAGKKFTEHPPQLITMTNLIHSKRWYVVSRGLFISVFPSPFIANSATLTVSGGSQGKFKSQEEAVNTFNLALASKALHVVHLDDKRSIFHPSTTATGNMSPSANVPAPLQDGNNSDSSLEITLLHSDSGGNSKYEDARSTFSVESDGGCHSESTAKGTDDALT</sequence>
<feature type="compositionally biased region" description="Polar residues" evidence="1">
    <location>
        <begin position="1"/>
        <end position="27"/>
    </location>
</feature>
<feature type="region of interest" description="Disordered" evidence="1">
    <location>
        <begin position="1"/>
        <end position="56"/>
    </location>
</feature>